<evidence type="ECO:0000256" key="1">
    <source>
        <dbReference type="SAM" id="MobiDB-lite"/>
    </source>
</evidence>
<accession>A0AAN7P735</accession>
<dbReference type="PANTHER" id="PTHR33332">
    <property type="entry name" value="REVERSE TRANSCRIPTASE DOMAIN-CONTAINING PROTEIN"/>
    <property type="match status" value="1"/>
</dbReference>
<gene>
    <name evidence="2" type="ORF">QYF61_013090</name>
</gene>
<proteinExistence type="predicted"/>
<comment type="caution">
    <text evidence="2">The sequence shown here is derived from an EMBL/GenBank/DDBJ whole genome shotgun (WGS) entry which is preliminary data.</text>
</comment>
<organism evidence="2 3">
    <name type="scientific">Mycteria americana</name>
    <name type="common">Wood stork</name>
    <dbReference type="NCBI Taxonomy" id="33587"/>
    <lineage>
        <taxon>Eukaryota</taxon>
        <taxon>Metazoa</taxon>
        <taxon>Chordata</taxon>
        <taxon>Craniata</taxon>
        <taxon>Vertebrata</taxon>
        <taxon>Euteleostomi</taxon>
        <taxon>Archelosauria</taxon>
        <taxon>Archosauria</taxon>
        <taxon>Dinosauria</taxon>
        <taxon>Saurischia</taxon>
        <taxon>Theropoda</taxon>
        <taxon>Coelurosauria</taxon>
        <taxon>Aves</taxon>
        <taxon>Neognathae</taxon>
        <taxon>Neoaves</taxon>
        <taxon>Aequornithes</taxon>
        <taxon>Ciconiiformes</taxon>
        <taxon>Ciconiidae</taxon>
        <taxon>Mycteria</taxon>
    </lineage>
</organism>
<keyword evidence="3" id="KW-1185">Reference proteome</keyword>
<protein>
    <submittedName>
        <fullName evidence="2">Uncharacterized protein</fullName>
    </submittedName>
</protein>
<name>A0AAN7P735_MYCAM</name>
<evidence type="ECO:0000313" key="2">
    <source>
        <dbReference type="EMBL" id="KAK4826990.1"/>
    </source>
</evidence>
<reference evidence="2 3" key="1">
    <citation type="journal article" date="2023" name="J. Hered.">
        <title>Chromosome-level genome of the wood stork (Mycteria americana) provides insight into avian chromosome evolution.</title>
        <authorList>
            <person name="Flamio R. Jr."/>
            <person name="Ramstad K.M."/>
        </authorList>
    </citation>
    <scope>NUCLEOTIDE SEQUENCE [LARGE SCALE GENOMIC DNA]</scope>
    <source>
        <strain evidence="2">JAX WOST 10</strain>
    </source>
</reference>
<sequence>MKLNNRKYKVLNTERNNPMQQHVLRASWLASSSAEKDLGVLMDNKLNMSQQRALAAKRANSVLGCIRRGVSSRSRELILSLCSALPRDEKVKEAPKGQEDGDHGIKVEDVAE</sequence>
<evidence type="ECO:0000313" key="3">
    <source>
        <dbReference type="Proteomes" id="UP001333110"/>
    </source>
</evidence>
<dbReference type="Proteomes" id="UP001333110">
    <property type="component" value="Unassembled WGS sequence"/>
</dbReference>
<dbReference type="EMBL" id="JAUNZN010000002">
    <property type="protein sequence ID" value="KAK4826990.1"/>
    <property type="molecule type" value="Genomic_DNA"/>
</dbReference>
<dbReference type="AlphaFoldDB" id="A0AAN7P735"/>
<feature type="region of interest" description="Disordered" evidence="1">
    <location>
        <begin position="89"/>
        <end position="112"/>
    </location>
</feature>